<feature type="non-terminal residue" evidence="4">
    <location>
        <position position="279"/>
    </location>
</feature>
<dbReference type="PROSITE" id="PS50835">
    <property type="entry name" value="IG_LIKE"/>
    <property type="match status" value="1"/>
</dbReference>
<feature type="domain" description="Ig-like" evidence="3">
    <location>
        <begin position="180"/>
        <end position="277"/>
    </location>
</feature>
<gene>
    <name evidence="4" type="ORF">CUNI_LOCUS6621</name>
</gene>
<protein>
    <recommendedName>
        <fullName evidence="2">Platelet-derived growth factor receptor-like protein</fullName>
    </recommendedName>
</protein>
<accession>A0A8S3YVG3</accession>
<dbReference type="InterPro" id="IPR003599">
    <property type="entry name" value="Ig_sub"/>
</dbReference>
<feature type="non-terminal residue" evidence="4">
    <location>
        <position position="1"/>
    </location>
</feature>
<dbReference type="Proteomes" id="UP000678393">
    <property type="component" value="Unassembled WGS sequence"/>
</dbReference>
<proteinExistence type="predicted"/>
<dbReference type="InterPro" id="IPR013783">
    <property type="entry name" value="Ig-like_fold"/>
</dbReference>
<dbReference type="InterPro" id="IPR007110">
    <property type="entry name" value="Ig-like_dom"/>
</dbReference>
<dbReference type="InterPro" id="IPR036179">
    <property type="entry name" value="Ig-like_dom_sf"/>
</dbReference>
<dbReference type="SMART" id="SM00409">
    <property type="entry name" value="IG"/>
    <property type="match status" value="1"/>
</dbReference>
<keyword evidence="5" id="KW-1185">Reference proteome</keyword>
<dbReference type="Pfam" id="PF00047">
    <property type="entry name" value="ig"/>
    <property type="match status" value="1"/>
</dbReference>
<dbReference type="PANTHER" id="PTHR15360:SF4">
    <property type="entry name" value="PROTEIN KINASE DOMAIN-CONTAINING PROTEIN"/>
    <property type="match status" value="1"/>
</dbReference>
<evidence type="ECO:0000256" key="2">
    <source>
        <dbReference type="ARBA" id="ARBA00019671"/>
    </source>
</evidence>
<evidence type="ECO:0000259" key="3">
    <source>
        <dbReference type="PROSITE" id="PS50835"/>
    </source>
</evidence>
<evidence type="ECO:0000313" key="4">
    <source>
        <dbReference type="EMBL" id="CAG5121063.1"/>
    </source>
</evidence>
<dbReference type="SUPFAM" id="SSF48726">
    <property type="entry name" value="Immunoglobulin"/>
    <property type="match status" value="1"/>
</dbReference>
<dbReference type="PIRSF" id="PIRSF000615">
    <property type="entry name" value="TyrPK_CSF1-R"/>
    <property type="match status" value="1"/>
</dbReference>
<dbReference type="AlphaFoldDB" id="A0A8S3YVG3"/>
<dbReference type="EMBL" id="CAJHNH020001018">
    <property type="protein sequence ID" value="CAG5121063.1"/>
    <property type="molecule type" value="Genomic_DNA"/>
</dbReference>
<evidence type="ECO:0000313" key="5">
    <source>
        <dbReference type="Proteomes" id="UP000678393"/>
    </source>
</evidence>
<evidence type="ECO:0000256" key="1">
    <source>
        <dbReference type="ARBA" id="ARBA00011360"/>
    </source>
</evidence>
<dbReference type="OrthoDB" id="9864753at2759"/>
<reference evidence="4" key="1">
    <citation type="submission" date="2021-04" db="EMBL/GenBank/DDBJ databases">
        <authorList>
            <consortium name="Molecular Ecology Group"/>
        </authorList>
    </citation>
    <scope>NUCLEOTIDE SEQUENCE</scope>
</reference>
<comment type="subunit">
    <text evidence="1">Forms a complex composed of PDGFRL, TNK2 and GRB2.</text>
</comment>
<organism evidence="4 5">
    <name type="scientific">Candidula unifasciata</name>
    <dbReference type="NCBI Taxonomy" id="100452"/>
    <lineage>
        <taxon>Eukaryota</taxon>
        <taxon>Metazoa</taxon>
        <taxon>Spiralia</taxon>
        <taxon>Lophotrochozoa</taxon>
        <taxon>Mollusca</taxon>
        <taxon>Gastropoda</taxon>
        <taxon>Heterobranchia</taxon>
        <taxon>Euthyneura</taxon>
        <taxon>Panpulmonata</taxon>
        <taxon>Eupulmonata</taxon>
        <taxon>Stylommatophora</taxon>
        <taxon>Helicina</taxon>
        <taxon>Helicoidea</taxon>
        <taxon>Geomitridae</taxon>
        <taxon>Candidula</taxon>
    </lineage>
</organism>
<comment type="caution">
    <text evidence="4">The sequence shown here is derived from an EMBL/GenBank/DDBJ whole genome shotgun (WGS) entry which is preliminary data.</text>
</comment>
<dbReference type="Gene3D" id="2.60.40.10">
    <property type="entry name" value="Immunoglobulins"/>
    <property type="match status" value="3"/>
</dbReference>
<dbReference type="PANTHER" id="PTHR15360">
    <property type="entry name" value="PLATELET-DERIVED GROWTH FACTOR RECEPTOR LIKE"/>
    <property type="match status" value="1"/>
</dbReference>
<name>A0A8S3YVG3_9EUPU</name>
<dbReference type="InterPro" id="IPR042495">
    <property type="entry name" value="PDGFRL"/>
</dbReference>
<dbReference type="InterPro" id="IPR013151">
    <property type="entry name" value="Immunoglobulin_dom"/>
</dbReference>
<sequence length="279" mass="32034">KGNKVYEIEESGAEGEKSYSKVLYIENAQWFNTGFYTCTYNKDSGMAGSLPFVRKTENSEDASSSQIFIFVRDPVELFQEVSQQFHFVTDLNQPLVLDCGVTDPTIKVDLFANGMSKTQEQDVLWDPRTGFKVLLPSYEYSTSLSCTAYTSKVNQTRDLIVHFHITGSFTIMYITEYWTPVPYTKPSKYNLIAGENLTITCWVKVVQHSMVYMGFMYAKKGSDRFNESIPLRVNIDRYDNITHSMTVRNVQVSDSGLYTCNTTKDFRLYENSSVHIRVY</sequence>